<evidence type="ECO:0000259" key="2">
    <source>
        <dbReference type="Pfam" id="PF04773"/>
    </source>
</evidence>
<dbReference type="InterPro" id="IPR006860">
    <property type="entry name" value="FecR"/>
</dbReference>
<feature type="chain" id="PRO_5046163693" evidence="1">
    <location>
        <begin position="22"/>
        <end position="150"/>
    </location>
</feature>
<dbReference type="RefSeq" id="WP_382429363.1">
    <property type="nucleotide sequence ID" value="NZ_JBHSHJ010000001.1"/>
</dbReference>
<dbReference type="Pfam" id="PF04773">
    <property type="entry name" value="FecR"/>
    <property type="match status" value="1"/>
</dbReference>
<accession>A0ABV9Q9D5</accession>
<feature type="signal peptide" evidence="1">
    <location>
        <begin position="1"/>
        <end position="21"/>
    </location>
</feature>
<evidence type="ECO:0000256" key="1">
    <source>
        <dbReference type="SAM" id="SignalP"/>
    </source>
</evidence>
<evidence type="ECO:0000313" key="3">
    <source>
        <dbReference type="EMBL" id="MFC4787686.1"/>
    </source>
</evidence>
<dbReference type="EMBL" id="JBHSHJ010000001">
    <property type="protein sequence ID" value="MFC4787686.1"/>
    <property type="molecule type" value="Genomic_DNA"/>
</dbReference>
<comment type="caution">
    <text evidence="3">The sequence shown here is derived from an EMBL/GenBank/DDBJ whole genome shotgun (WGS) entry which is preliminary data.</text>
</comment>
<feature type="domain" description="FecR protein" evidence="2">
    <location>
        <begin position="60"/>
        <end position="146"/>
    </location>
</feature>
<dbReference type="Proteomes" id="UP001596001">
    <property type="component" value="Unassembled WGS sequence"/>
</dbReference>
<sequence length="150" mass="15530">MKKHLCTWVLALAAVTPAAMAQQPATNTIGHLQNLSGSATVDRAGTPLPAAAGMVLLQGDRIRTGRPGAAGIVLTDDTSISLGSGSELLLNDYAFAPQEGKFALALKLLKGTFSYVTGQIVKLAPEAAHVQTPTATIAVRGTKLLIEVQE</sequence>
<name>A0ABV9Q9D5_9BURK</name>
<reference evidence="4" key="1">
    <citation type="journal article" date="2019" name="Int. J. Syst. Evol. Microbiol.">
        <title>The Global Catalogue of Microorganisms (GCM) 10K type strain sequencing project: providing services to taxonomists for standard genome sequencing and annotation.</title>
        <authorList>
            <consortium name="The Broad Institute Genomics Platform"/>
            <consortium name="The Broad Institute Genome Sequencing Center for Infectious Disease"/>
            <person name="Wu L."/>
            <person name="Ma J."/>
        </authorList>
    </citation>
    <scope>NUCLEOTIDE SEQUENCE [LARGE SCALE GENOMIC DNA]</scope>
    <source>
        <strain evidence="4">CCUG 49452</strain>
    </source>
</reference>
<gene>
    <name evidence="3" type="ORF">ACFO6X_01585</name>
</gene>
<keyword evidence="4" id="KW-1185">Reference proteome</keyword>
<evidence type="ECO:0000313" key="4">
    <source>
        <dbReference type="Proteomes" id="UP001596001"/>
    </source>
</evidence>
<proteinExistence type="predicted"/>
<organism evidence="3 4">
    <name type="scientific">Giesbergeria sinuosa</name>
    <dbReference type="NCBI Taxonomy" id="80883"/>
    <lineage>
        <taxon>Bacteria</taxon>
        <taxon>Pseudomonadati</taxon>
        <taxon>Pseudomonadota</taxon>
        <taxon>Betaproteobacteria</taxon>
        <taxon>Burkholderiales</taxon>
        <taxon>Comamonadaceae</taxon>
        <taxon>Giesbergeria</taxon>
    </lineage>
</organism>
<keyword evidence="1" id="KW-0732">Signal</keyword>
<protein>
    <submittedName>
        <fullName evidence="3">FecR domain-containing protein</fullName>
    </submittedName>
</protein>
<dbReference type="PANTHER" id="PTHR38731">
    <property type="entry name" value="LIPL45-RELATED LIPOPROTEIN-RELATED"/>
    <property type="match status" value="1"/>
</dbReference>